<accession>A0ABM0MLU1</accession>
<evidence type="ECO:0000313" key="2">
    <source>
        <dbReference type="Proteomes" id="UP000694865"/>
    </source>
</evidence>
<proteinExistence type="predicted"/>
<organism evidence="2 3">
    <name type="scientific">Saccoglossus kowalevskii</name>
    <name type="common">Acorn worm</name>
    <dbReference type="NCBI Taxonomy" id="10224"/>
    <lineage>
        <taxon>Eukaryota</taxon>
        <taxon>Metazoa</taxon>
        <taxon>Hemichordata</taxon>
        <taxon>Enteropneusta</taxon>
        <taxon>Harrimaniidae</taxon>
        <taxon>Saccoglossus</taxon>
    </lineage>
</organism>
<gene>
    <name evidence="3" type="primary">LOC102802314</name>
</gene>
<evidence type="ECO:0000256" key="1">
    <source>
        <dbReference type="SAM" id="MobiDB-lite"/>
    </source>
</evidence>
<reference evidence="3" key="1">
    <citation type="submission" date="2025-08" db="UniProtKB">
        <authorList>
            <consortium name="RefSeq"/>
        </authorList>
    </citation>
    <scope>IDENTIFICATION</scope>
    <source>
        <tissue evidence="3">Testes</tissue>
    </source>
</reference>
<dbReference type="RefSeq" id="XP_006820982.1">
    <property type="nucleotide sequence ID" value="XM_006820919.1"/>
</dbReference>
<feature type="region of interest" description="Disordered" evidence="1">
    <location>
        <begin position="662"/>
        <end position="778"/>
    </location>
</feature>
<keyword evidence="2" id="KW-1185">Reference proteome</keyword>
<feature type="compositionally biased region" description="Polar residues" evidence="1">
    <location>
        <begin position="735"/>
        <end position="778"/>
    </location>
</feature>
<protein>
    <submittedName>
        <fullName evidence="3">Dentin sialophosphoprotein-like</fullName>
    </submittedName>
</protein>
<feature type="compositionally biased region" description="Polar residues" evidence="1">
    <location>
        <begin position="184"/>
        <end position="198"/>
    </location>
</feature>
<dbReference type="Proteomes" id="UP000694865">
    <property type="component" value="Unplaced"/>
</dbReference>
<feature type="compositionally biased region" description="Polar residues" evidence="1">
    <location>
        <begin position="490"/>
        <end position="513"/>
    </location>
</feature>
<feature type="compositionally biased region" description="Basic and acidic residues" evidence="1">
    <location>
        <begin position="718"/>
        <end position="733"/>
    </location>
</feature>
<evidence type="ECO:0000313" key="3">
    <source>
        <dbReference type="RefSeq" id="XP_006820982.1"/>
    </source>
</evidence>
<sequence>MHEEIAVGDVWILSSASDYFEKKRFTSKVQRFKDHESPNSRLKAVSLDLLSLQTVSSSHGLHSKRGKSSSSNVIKINLDKAKPLHKRYEDIELPMSPCKIPSKLQLSDIPERSHNTCGHANHTYTHPTSTAFFPAANKPGYTSAKQSSQLLSLPLRPHTFPQTLNVPVSKDVTKDNVIQHSYNRNLQFHQGKENSSPQDLKKPDVTADTSYMPYSQPAPKNVFTSAFEWRKRQCDLSADSAAYCYNSTGPPEKKATLEENLGKINTHNVPLKREQCSGWESSPGSRSSCCSSDYDSENDNYIPELVQCNYNEKDNLKNSHKYEENGCANDFKNAASVSQLIAVTSPNVMPHNLNSGAHSTVGKSDHLPVLYCSETLSDVSDSQMSTQSAANLDHKIKRSFHKATVKSKNSENNLRNLPIQCQSLWMKTVNASHDTPDELAEKSSDVTISSCSDTKSPQHKKWMDFINQPVVYQDTIGCCKSEGFSQVRSNGIDNPTTSTSGKYINETIPNASSHNDEDFYKTENTKPKGTSEQYPDCNEVEKNSLVKSNKYLIQHKLEEIESSLKDGNVEETFCKDAEMRVAEEAMKEVMSLDMQMNDDICYEEDMLSQLSNISQLTGGCNSTMTQNGKDMRSMINPTIEMLSFSSDDQGKAPMWKNQASMKGAADTIPNQPSKSMAKSNSTRHQSDTKIISKQLRKGDGTQEITGFDQSVNTIIDSEAEKNKPKETREKEDIPSQGNLPESCSETKSASKPTIEDSSVNTAETNSIQMNGNYARKSSTNPVDILKANNDGDSLDNSKKTSGITNVNVNNSSSLNKFVDTPMKCTPEKHCELLIKTNTGCMLESNKEGSRELMTEIRNNSATNEKQDSYNSEDYQQRLNNDRMDACNKTTSGPGNCNLLAIPLQQSKGEQIDTVSVTIHEVQTETTNVQSISVQCDQSIFHVTKTQDAGIQCNMKEELQIKSTEHKATQTLQDNEDNNLLDVSSPHVDNEMQVESTENSTSFEVKYNLRTRKPT</sequence>
<dbReference type="GeneID" id="102802314"/>
<feature type="compositionally biased region" description="Polar residues" evidence="1">
    <location>
        <begin position="702"/>
        <end position="715"/>
    </location>
</feature>
<feature type="compositionally biased region" description="Polar residues" evidence="1">
    <location>
        <begin position="668"/>
        <end position="691"/>
    </location>
</feature>
<name>A0ABM0MLU1_SACKO</name>
<feature type="compositionally biased region" description="Basic and acidic residues" evidence="1">
    <location>
        <begin position="514"/>
        <end position="526"/>
    </location>
</feature>
<feature type="region of interest" description="Disordered" evidence="1">
    <location>
        <begin position="184"/>
        <end position="215"/>
    </location>
</feature>
<feature type="region of interest" description="Disordered" evidence="1">
    <location>
        <begin position="490"/>
        <end position="534"/>
    </location>
</feature>